<dbReference type="EMBL" id="LT985188">
    <property type="protein sequence ID" value="SPD86095.1"/>
    <property type="molecule type" value="Genomic_DNA"/>
</dbReference>
<reference evidence="3 4" key="1">
    <citation type="submission" date="2018-02" db="EMBL/GenBank/DDBJ databases">
        <authorList>
            <person name="Cohen D.B."/>
            <person name="Kent A.D."/>
        </authorList>
    </citation>
    <scope>NUCLEOTIDE SEQUENCE [LARGE SCALE GENOMIC DNA]</scope>
    <source>
        <strain evidence="3">1</strain>
    </source>
</reference>
<feature type="transmembrane region" description="Helical" evidence="2">
    <location>
        <begin position="24"/>
        <end position="45"/>
    </location>
</feature>
<evidence type="ECO:0000256" key="2">
    <source>
        <dbReference type="SAM" id="Phobius"/>
    </source>
</evidence>
<accession>A0A2N9JF47</accession>
<dbReference type="Proteomes" id="UP000238164">
    <property type="component" value="Chromosome 1"/>
</dbReference>
<organism evidence="3 4">
    <name type="scientific">Micropruina glycogenica</name>
    <dbReference type="NCBI Taxonomy" id="75385"/>
    <lineage>
        <taxon>Bacteria</taxon>
        <taxon>Bacillati</taxon>
        <taxon>Actinomycetota</taxon>
        <taxon>Actinomycetes</taxon>
        <taxon>Propionibacteriales</taxon>
        <taxon>Nocardioidaceae</taxon>
        <taxon>Micropruina</taxon>
    </lineage>
</organism>
<dbReference type="AlphaFoldDB" id="A0A2N9JF47"/>
<evidence type="ECO:0000256" key="1">
    <source>
        <dbReference type="SAM" id="MobiDB-lite"/>
    </source>
</evidence>
<dbReference type="RefSeq" id="WP_105185169.1">
    <property type="nucleotide sequence ID" value="NZ_BAAAGO010000015.1"/>
</dbReference>
<feature type="compositionally biased region" description="Basic and acidic residues" evidence="1">
    <location>
        <begin position="208"/>
        <end position="222"/>
    </location>
</feature>
<evidence type="ECO:0000313" key="4">
    <source>
        <dbReference type="Proteomes" id="UP000238164"/>
    </source>
</evidence>
<feature type="transmembrane region" description="Helical" evidence="2">
    <location>
        <begin position="99"/>
        <end position="121"/>
    </location>
</feature>
<dbReference type="KEGG" id="mgg:MPLG2_1059"/>
<dbReference type="OrthoDB" id="3831168at2"/>
<evidence type="ECO:0008006" key="5">
    <source>
        <dbReference type="Google" id="ProtNLM"/>
    </source>
</evidence>
<sequence>MTSPSSPTTVEPTKRAHHRDPWSASMFAVAALVVGIVAAVVWRLVVQPPSYLVQADGSASMSERGLTDIFGADAWYVVLGVVFGAVIGVFTWRRFKHLGWVSAFLAGGLGALAGVVCWQLGQLLGGTSFDERLATAKPGDLVPIGLMLRSPSALAVWAFAAVTPILLGSALGPDDEAAPREPRNRRRGRHVEGPQAPQEVIDDLGVVRTEEVRADEAGSVRE</sequence>
<feature type="transmembrane region" description="Helical" evidence="2">
    <location>
        <begin position="74"/>
        <end position="92"/>
    </location>
</feature>
<keyword evidence="2" id="KW-1133">Transmembrane helix</keyword>
<protein>
    <recommendedName>
        <fullName evidence="5">ABC transporter permease</fullName>
    </recommendedName>
</protein>
<proteinExistence type="predicted"/>
<keyword evidence="2" id="KW-0812">Transmembrane</keyword>
<feature type="region of interest" description="Disordered" evidence="1">
    <location>
        <begin position="173"/>
        <end position="222"/>
    </location>
</feature>
<feature type="transmembrane region" description="Helical" evidence="2">
    <location>
        <begin position="154"/>
        <end position="173"/>
    </location>
</feature>
<keyword evidence="4" id="KW-1185">Reference proteome</keyword>
<evidence type="ECO:0000313" key="3">
    <source>
        <dbReference type="EMBL" id="SPD86095.1"/>
    </source>
</evidence>
<name>A0A2N9JF47_9ACTN</name>
<keyword evidence="2" id="KW-0472">Membrane</keyword>
<gene>
    <name evidence="3" type="ORF">MPLG2_1059</name>
</gene>